<gene>
    <name evidence="2" type="ORF">NCTC9428_03184</name>
</gene>
<dbReference type="OrthoDB" id="9993490at2"/>
<protein>
    <submittedName>
        <fullName evidence="2">Uncharacterized protein</fullName>
    </submittedName>
</protein>
<reference evidence="2 3" key="1">
    <citation type="submission" date="2018-12" db="EMBL/GenBank/DDBJ databases">
        <authorList>
            <consortium name="Pathogen Informatics"/>
        </authorList>
    </citation>
    <scope>NUCLEOTIDE SEQUENCE [LARGE SCALE GENOMIC DNA]</scope>
    <source>
        <strain evidence="2 3">NCTC9428</strain>
    </source>
</reference>
<dbReference type="EMBL" id="LR134318">
    <property type="protein sequence ID" value="VEF11563.1"/>
    <property type="molecule type" value="Genomic_DNA"/>
</dbReference>
<name>A0A448DXM5_PSEFL</name>
<dbReference type="AlphaFoldDB" id="A0A448DXM5"/>
<evidence type="ECO:0000313" key="3">
    <source>
        <dbReference type="Proteomes" id="UP000281909"/>
    </source>
</evidence>
<evidence type="ECO:0000313" key="2">
    <source>
        <dbReference type="EMBL" id="VEF11563.1"/>
    </source>
</evidence>
<feature type="compositionally biased region" description="Polar residues" evidence="1">
    <location>
        <begin position="66"/>
        <end position="80"/>
    </location>
</feature>
<organism evidence="2 3">
    <name type="scientific">Pseudomonas fluorescens</name>
    <dbReference type="NCBI Taxonomy" id="294"/>
    <lineage>
        <taxon>Bacteria</taxon>
        <taxon>Pseudomonadati</taxon>
        <taxon>Pseudomonadota</taxon>
        <taxon>Gammaproteobacteria</taxon>
        <taxon>Pseudomonadales</taxon>
        <taxon>Pseudomonadaceae</taxon>
        <taxon>Pseudomonas</taxon>
    </lineage>
</organism>
<dbReference type="Proteomes" id="UP000281909">
    <property type="component" value="Chromosome"/>
</dbReference>
<evidence type="ECO:0000256" key="1">
    <source>
        <dbReference type="SAM" id="MobiDB-lite"/>
    </source>
</evidence>
<dbReference type="RefSeq" id="WP_126364222.1">
    <property type="nucleotide sequence ID" value="NZ_LR134318.1"/>
</dbReference>
<feature type="region of interest" description="Disordered" evidence="1">
    <location>
        <begin position="26"/>
        <end position="87"/>
    </location>
</feature>
<proteinExistence type="predicted"/>
<accession>A0A448DXM5</accession>
<sequence>MESIIEHTCCAARPEKAEEAAHECESTSLPGAALSDSPVEHRAQTSTTGRNERVATQGACYEHRQGSGQSERSSTATHSRQVCERGS</sequence>